<keyword evidence="11" id="KW-1185">Reference proteome</keyword>
<comment type="similarity">
    <text evidence="3">Belongs to the histone H3 family.</text>
</comment>
<evidence type="ECO:0000256" key="3">
    <source>
        <dbReference type="ARBA" id="ARBA00010343"/>
    </source>
</evidence>
<keyword evidence="7" id="KW-0544">Nucleosome core</keyword>
<dbReference type="GO" id="GO:0005634">
    <property type="term" value="C:nucleus"/>
    <property type="evidence" value="ECO:0007669"/>
    <property type="project" value="UniProtKB-SubCell"/>
</dbReference>
<evidence type="ECO:0000313" key="11">
    <source>
        <dbReference type="Proteomes" id="UP000187455"/>
    </source>
</evidence>
<dbReference type="PANTHER" id="PTHR45810">
    <property type="entry name" value="HISTONE H3.2"/>
    <property type="match status" value="1"/>
</dbReference>
<gene>
    <name evidence="10" type="ORF">AYI68_g1539</name>
</gene>
<evidence type="ECO:0000256" key="4">
    <source>
        <dbReference type="ARBA" id="ARBA00022454"/>
    </source>
</evidence>
<dbReference type="InterPro" id="IPR009072">
    <property type="entry name" value="Histone-fold"/>
</dbReference>
<feature type="region of interest" description="Disordered" evidence="8">
    <location>
        <begin position="1"/>
        <end position="115"/>
    </location>
</feature>
<evidence type="ECO:0000256" key="5">
    <source>
        <dbReference type="ARBA" id="ARBA00023125"/>
    </source>
</evidence>
<reference evidence="10 11" key="1">
    <citation type="journal article" date="2016" name="Mol. Biol. Evol.">
        <title>Genome-Wide Survey of Gut Fungi (Harpellales) Reveals the First Horizontally Transferred Ubiquitin Gene from a Mosquito Host.</title>
        <authorList>
            <person name="Wang Y."/>
            <person name="White M.M."/>
            <person name="Kvist S."/>
            <person name="Moncalvo J.M."/>
        </authorList>
    </citation>
    <scope>NUCLEOTIDE SEQUENCE [LARGE SCALE GENOMIC DNA]</scope>
    <source>
        <strain evidence="10 11">ALG-7-W6</strain>
    </source>
</reference>
<keyword evidence="4" id="KW-0158">Chromosome</keyword>
<evidence type="ECO:0000256" key="7">
    <source>
        <dbReference type="ARBA" id="ARBA00023269"/>
    </source>
</evidence>
<dbReference type="FunFam" id="1.10.20.10:FF:000085">
    <property type="entry name" value="Histone H3.2"/>
    <property type="match status" value="1"/>
</dbReference>
<proteinExistence type="inferred from homology"/>
<dbReference type="EMBL" id="LSSL01000546">
    <property type="protein sequence ID" value="OLY84303.1"/>
    <property type="molecule type" value="Genomic_DNA"/>
</dbReference>
<dbReference type="GO" id="GO:0030527">
    <property type="term" value="F:structural constituent of chromatin"/>
    <property type="evidence" value="ECO:0007669"/>
    <property type="project" value="InterPro"/>
</dbReference>
<dbReference type="GO" id="GO:0003677">
    <property type="term" value="F:DNA binding"/>
    <property type="evidence" value="ECO:0007669"/>
    <property type="project" value="UniProtKB-KW"/>
</dbReference>
<name>A0A1R0H5A6_9FUNG</name>
<comment type="subcellular location">
    <subcellularLocation>
        <location evidence="2">Chromosome</location>
    </subcellularLocation>
    <subcellularLocation>
        <location evidence="1">Nucleus</location>
    </subcellularLocation>
</comment>
<dbReference type="Pfam" id="PF00125">
    <property type="entry name" value="Histone"/>
    <property type="match status" value="1"/>
</dbReference>
<dbReference type="GO" id="GO:0000786">
    <property type="term" value="C:nucleosome"/>
    <property type="evidence" value="ECO:0007669"/>
    <property type="project" value="UniProtKB-KW"/>
</dbReference>
<dbReference type="AlphaFoldDB" id="A0A1R0H5A6"/>
<protein>
    <submittedName>
        <fullName evidence="10">Histone H3-like centromeric protein cnp1</fullName>
    </submittedName>
</protein>
<feature type="compositionally biased region" description="Polar residues" evidence="8">
    <location>
        <begin position="24"/>
        <end position="43"/>
    </location>
</feature>
<evidence type="ECO:0000259" key="9">
    <source>
        <dbReference type="Pfam" id="PF00125"/>
    </source>
</evidence>
<dbReference type="STRING" id="133383.A0A1R0H5A6"/>
<dbReference type="GO" id="GO:0046982">
    <property type="term" value="F:protein heterodimerization activity"/>
    <property type="evidence" value="ECO:0007669"/>
    <property type="project" value="InterPro"/>
</dbReference>
<dbReference type="SUPFAM" id="SSF47113">
    <property type="entry name" value="Histone-fold"/>
    <property type="match status" value="1"/>
</dbReference>
<dbReference type="Gene3D" id="1.10.20.10">
    <property type="entry name" value="Histone, subunit A"/>
    <property type="match status" value="1"/>
</dbReference>
<evidence type="ECO:0000256" key="1">
    <source>
        <dbReference type="ARBA" id="ARBA00004123"/>
    </source>
</evidence>
<feature type="domain" description="Core Histone H2A/H2B/H3" evidence="9">
    <location>
        <begin position="117"/>
        <end position="216"/>
    </location>
</feature>
<keyword evidence="5" id="KW-0238">DNA-binding</keyword>
<dbReference type="PANTHER" id="PTHR45810:SF1">
    <property type="entry name" value="HISTONE H3-LIKE CENTROMERIC PROTEIN A"/>
    <property type="match status" value="1"/>
</dbReference>
<dbReference type="Proteomes" id="UP000187455">
    <property type="component" value="Unassembled WGS sequence"/>
</dbReference>
<evidence type="ECO:0000313" key="10">
    <source>
        <dbReference type="EMBL" id="OLY84303.1"/>
    </source>
</evidence>
<dbReference type="CDD" id="cd22911">
    <property type="entry name" value="HFD_H3"/>
    <property type="match status" value="1"/>
</dbReference>
<dbReference type="InterPro" id="IPR000164">
    <property type="entry name" value="Histone_H3/CENP-A"/>
</dbReference>
<dbReference type="OrthoDB" id="842664at2759"/>
<feature type="compositionally biased region" description="Polar residues" evidence="8">
    <location>
        <begin position="53"/>
        <end position="73"/>
    </location>
</feature>
<accession>A0A1R0H5A6</accession>
<evidence type="ECO:0000256" key="6">
    <source>
        <dbReference type="ARBA" id="ARBA00023242"/>
    </source>
</evidence>
<comment type="caution">
    <text evidence="10">The sequence shown here is derived from an EMBL/GenBank/DDBJ whole genome shotgun (WGS) entry which is preliminary data.</text>
</comment>
<organism evidence="10 11">
    <name type="scientific">Smittium mucronatum</name>
    <dbReference type="NCBI Taxonomy" id="133383"/>
    <lineage>
        <taxon>Eukaryota</taxon>
        <taxon>Fungi</taxon>
        <taxon>Fungi incertae sedis</taxon>
        <taxon>Zoopagomycota</taxon>
        <taxon>Kickxellomycotina</taxon>
        <taxon>Harpellomycetes</taxon>
        <taxon>Harpellales</taxon>
        <taxon>Legeriomycetaceae</taxon>
        <taxon>Smittium</taxon>
    </lineage>
</organism>
<keyword evidence="6" id="KW-0539">Nucleus</keyword>
<sequence length="225" mass="24943">MARVLGKNTAIRGGKARPSKSTRESLQAGSTPRNQNRSGSNSLDPDGERSDIQETPTSNSRRGTENYPSSSHSRGGGMVARRGGLKTTPSRSARKRTSMPPRAPSSVPDKQRRHYRPGQLALREIRHYQKSTNLLIQKAPFSRVVRQVVDEFVQFDFSSPLSNSTTGMRWQKSALMCLQEAAEAFLVHLFEDSNLCAIHAKRVTLMQKDMQLARRIRGVVGGLGL</sequence>
<dbReference type="SMART" id="SM00428">
    <property type="entry name" value="H3"/>
    <property type="match status" value="1"/>
</dbReference>
<evidence type="ECO:0000256" key="8">
    <source>
        <dbReference type="SAM" id="MobiDB-lite"/>
    </source>
</evidence>
<evidence type="ECO:0000256" key="2">
    <source>
        <dbReference type="ARBA" id="ARBA00004286"/>
    </source>
</evidence>
<dbReference type="InterPro" id="IPR007125">
    <property type="entry name" value="H2A/H2B/H3"/>
</dbReference>